<accession>A0A1X7JQW8</accession>
<dbReference type="Proteomes" id="UP000193355">
    <property type="component" value="Unassembled WGS sequence"/>
</dbReference>
<dbReference type="RefSeq" id="WP_085544617.1">
    <property type="nucleotide sequence ID" value="NZ_FXBB01000015.1"/>
</dbReference>
<dbReference type="STRING" id="561720.SAMN06275492_1157"/>
<protein>
    <submittedName>
        <fullName evidence="1">Uncharacterized protein</fullName>
    </submittedName>
</protein>
<dbReference type="AlphaFoldDB" id="A0A1X7JQW8"/>
<keyword evidence="2" id="KW-1185">Reference proteome</keyword>
<dbReference type="EMBL" id="FXBB01000015">
    <property type="protein sequence ID" value="SMG30430.1"/>
    <property type="molecule type" value="Genomic_DNA"/>
</dbReference>
<name>A0A1X7JQW8_9BACT</name>
<evidence type="ECO:0000313" key="1">
    <source>
        <dbReference type="EMBL" id="SMG30430.1"/>
    </source>
</evidence>
<sequence length="136" mass="15754">MQLNDLMKELRETTIESQLSLTESKMSLIKSIYSVKKINRLILSLFLFENKFIEVNEKNSWRILGINEVENAEQELNVDFVSKKILPIVDCFDNDYIIFDFSSECFCMFNIVDEISFPLPESTQLILDSIGEQLGA</sequence>
<gene>
    <name evidence="1" type="ORF">SAMN06275492_1157</name>
</gene>
<reference evidence="2" key="1">
    <citation type="submission" date="2017-04" db="EMBL/GenBank/DDBJ databases">
        <authorList>
            <person name="Varghese N."/>
            <person name="Submissions S."/>
        </authorList>
    </citation>
    <scope>NUCLEOTIDE SEQUENCE [LARGE SCALE GENOMIC DNA]</scope>
    <source>
        <strain evidence="2">USBA 82</strain>
    </source>
</reference>
<proteinExistence type="predicted"/>
<organism evidence="1 2">
    <name type="scientific">Dethiosulfovibrio salsuginis</name>
    <dbReference type="NCBI Taxonomy" id="561720"/>
    <lineage>
        <taxon>Bacteria</taxon>
        <taxon>Thermotogati</taxon>
        <taxon>Synergistota</taxon>
        <taxon>Synergistia</taxon>
        <taxon>Synergistales</taxon>
        <taxon>Dethiosulfovibrionaceae</taxon>
        <taxon>Dethiosulfovibrio</taxon>
    </lineage>
</organism>
<evidence type="ECO:0000313" key="2">
    <source>
        <dbReference type="Proteomes" id="UP000193355"/>
    </source>
</evidence>